<organism evidence="1 2">
    <name type="scientific">Penicillium chermesinum</name>
    <dbReference type="NCBI Taxonomy" id="63820"/>
    <lineage>
        <taxon>Eukaryota</taxon>
        <taxon>Fungi</taxon>
        <taxon>Dikarya</taxon>
        <taxon>Ascomycota</taxon>
        <taxon>Pezizomycotina</taxon>
        <taxon>Eurotiomycetes</taxon>
        <taxon>Eurotiomycetidae</taxon>
        <taxon>Eurotiales</taxon>
        <taxon>Aspergillaceae</taxon>
        <taxon>Penicillium</taxon>
    </lineage>
</organism>
<evidence type="ECO:0000313" key="1">
    <source>
        <dbReference type="EMBL" id="KAJ5246262.1"/>
    </source>
</evidence>
<dbReference type="GeneID" id="83197845"/>
<dbReference type="Pfam" id="PF14441">
    <property type="entry name" value="OTT_1508_deam"/>
    <property type="match status" value="1"/>
</dbReference>
<dbReference type="RefSeq" id="XP_058333683.1">
    <property type="nucleotide sequence ID" value="XM_058470542.1"/>
</dbReference>
<keyword evidence="2" id="KW-1185">Reference proteome</keyword>
<name>A0A9W9TWV8_9EURO</name>
<dbReference type="OrthoDB" id="4851849at2759"/>
<dbReference type="PANTHER" id="PTHR42037">
    <property type="match status" value="1"/>
</dbReference>
<evidence type="ECO:0000313" key="2">
    <source>
        <dbReference type="Proteomes" id="UP001150941"/>
    </source>
</evidence>
<comment type="caution">
    <text evidence="1">The sequence shown here is derived from an EMBL/GenBank/DDBJ whole genome shotgun (WGS) entry which is preliminary data.</text>
</comment>
<reference evidence="1" key="1">
    <citation type="submission" date="2022-11" db="EMBL/GenBank/DDBJ databases">
        <authorList>
            <person name="Petersen C."/>
        </authorList>
    </citation>
    <scope>NUCLEOTIDE SEQUENCE</scope>
    <source>
        <strain evidence="1">IBT 19713</strain>
    </source>
</reference>
<accession>A0A9W9TWV8</accession>
<protein>
    <submittedName>
        <fullName evidence="1">Uncharacterized protein</fullName>
    </submittedName>
</protein>
<reference evidence="1" key="2">
    <citation type="journal article" date="2023" name="IMA Fungus">
        <title>Comparative genomic study of the Penicillium genus elucidates a diverse pangenome and 15 lateral gene transfer events.</title>
        <authorList>
            <person name="Petersen C."/>
            <person name="Sorensen T."/>
            <person name="Nielsen M.R."/>
            <person name="Sondergaard T.E."/>
            <person name="Sorensen J.L."/>
            <person name="Fitzpatrick D.A."/>
            <person name="Frisvad J.C."/>
            <person name="Nielsen K.L."/>
        </authorList>
    </citation>
    <scope>NUCLEOTIDE SEQUENCE</scope>
    <source>
        <strain evidence="1">IBT 19713</strain>
    </source>
</reference>
<dbReference type="PANTHER" id="PTHR42037:SF1">
    <property type="match status" value="1"/>
</dbReference>
<dbReference type="EMBL" id="JAPQKS010000002">
    <property type="protein sequence ID" value="KAJ5246262.1"/>
    <property type="molecule type" value="Genomic_DNA"/>
</dbReference>
<dbReference type="AlphaFoldDB" id="A0A9W9TWV8"/>
<proteinExistence type="predicted"/>
<gene>
    <name evidence="1" type="ORF">N7468_001245</name>
</gene>
<sequence>MLRGSGDLQNDEVTLYKYLNLLHSLDEFQGRGRVDRGDKKGDDTRYTTKELRRSFLDSISYLCDINPKGGTVTAAAIRKFYCKDGVQGRLYLAANEPILDRVHHFVERMLRDLEDITPKNHGMKKRKLLRESLDLGRQRLNYYHGKVLFHLKKCDQDIRILFRDQEILTWIETIKVETDLQRLSALCYHSREGKLDELKRKASEHRDIAELTHYIGRLGAHEYAVSTIITAYLKVPILRKIKVQILPSALVTPINLPAESVNFHTVCQEISGSPHLRHSGHDLYTMLYNSNFLSGFTLPSKLVQTSAFVTRVHAELQIVDYFSRKRLEFIEDDKYVGCSKPACYFCHLWIRLHPGGFEVPASHKKVILGCRGPDIDVAEDVNGNGARIRRDQYKRLTREIIRDIEEQVHIEQFLNRCQHLSSDGSSRAPKYYDQDFDLQLIKG</sequence>
<dbReference type="InterPro" id="IPR027796">
    <property type="entry name" value="OTT_1508_deam-like"/>
</dbReference>
<dbReference type="Proteomes" id="UP001150941">
    <property type="component" value="Unassembled WGS sequence"/>
</dbReference>